<evidence type="ECO:0000256" key="6">
    <source>
        <dbReference type="ARBA" id="ARBA00022764"/>
    </source>
</evidence>
<dbReference type="EMBL" id="JACJUU010000001">
    <property type="protein sequence ID" value="MBC2768507.1"/>
    <property type="molecule type" value="Genomic_DNA"/>
</dbReference>
<evidence type="ECO:0000256" key="4">
    <source>
        <dbReference type="ARBA" id="ARBA00007974"/>
    </source>
</evidence>
<sequence length="343" mass="36912">MNAPLYLPRPADQVSSMDMNHLNRLRGDVQGMGALDPKAQEEVAQQFEALFIQQMLKQARAATPGLEGIFDSDQTRLAQSLSDEQSAQMLAKSGLGLAEALLSQLRGEMQPAFDPRLPHDRGLAAAAALQSSGTGSQNKFDSISDLLELLGNTPVVKQAKATTEALYTAIKGSPSHIENFVAKMGDAARQAAESSGIPAKLILSQAALESGWGRREIRGEDGSNSYNLFGIKATSSWTGKVVNITTTEYVDGQPQKMVQPFRAYNSYAESFADYARLISQSERYSEVMTAPNAEAAAVRIQQAGYATDPKYAEKLISIMGYLDDRLGPPQLARANPVSPADPG</sequence>
<comment type="function">
    <text evidence="1">Flagellum-specific muramidase which hydrolyzes the peptidoglycan layer to assemble the rod structure in the periplasmic space.</text>
</comment>
<comment type="subcellular location">
    <subcellularLocation>
        <location evidence="2">Periplasm</location>
    </subcellularLocation>
</comment>
<proteinExistence type="inferred from homology"/>
<dbReference type="Gene3D" id="1.10.530.10">
    <property type="match status" value="1"/>
</dbReference>
<evidence type="ECO:0000256" key="3">
    <source>
        <dbReference type="ARBA" id="ARBA00006880"/>
    </source>
</evidence>
<feature type="domain" description="Mannosyl-glycoprotein endo-beta-N-acetylglucosamidase-like" evidence="11">
    <location>
        <begin position="172"/>
        <end position="335"/>
    </location>
</feature>
<evidence type="ECO:0000313" key="13">
    <source>
        <dbReference type="Proteomes" id="UP000545386"/>
    </source>
</evidence>
<evidence type="ECO:0000259" key="11">
    <source>
        <dbReference type="SMART" id="SM00047"/>
    </source>
</evidence>
<dbReference type="InterPro" id="IPR013377">
    <property type="entry name" value="FlgJ"/>
</dbReference>
<dbReference type="GO" id="GO:0071555">
    <property type="term" value="P:cell wall organization"/>
    <property type="evidence" value="ECO:0007669"/>
    <property type="project" value="UniProtKB-KW"/>
</dbReference>
<dbReference type="InterPro" id="IPR002901">
    <property type="entry name" value="MGlyc_endo_b_GlcNAc-like_dom"/>
</dbReference>
<evidence type="ECO:0000313" key="12">
    <source>
        <dbReference type="EMBL" id="MBC2768507.1"/>
    </source>
</evidence>
<dbReference type="GO" id="GO:0004040">
    <property type="term" value="F:amidase activity"/>
    <property type="evidence" value="ECO:0007669"/>
    <property type="project" value="InterPro"/>
</dbReference>
<dbReference type="InterPro" id="IPR019301">
    <property type="entry name" value="Flagellar_prot_FlgJ_N"/>
</dbReference>
<dbReference type="Proteomes" id="UP000545386">
    <property type="component" value="Unassembled WGS sequence"/>
</dbReference>
<evidence type="ECO:0000256" key="9">
    <source>
        <dbReference type="ARBA" id="ARBA00023316"/>
    </source>
</evidence>
<keyword evidence="12" id="KW-0969">Cilium</keyword>
<dbReference type="AlphaFoldDB" id="A0A842HJM0"/>
<keyword evidence="12" id="KW-0282">Flagellum</keyword>
<comment type="similarity">
    <text evidence="4">In the C-terminal section; belongs to the glycosyl hydrolase 73 family.</text>
</comment>
<dbReference type="RefSeq" id="WP_185778347.1">
    <property type="nucleotide sequence ID" value="NZ_JACJUU010000001.1"/>
</dbReference>
<dbReference type="PRINTS" id="PR01002">
    <property type="entry name" value="FLGFLGJ"/>
</dbReference>
<evidence type="ECO:0000256" key="2">
    <source>
        <dbReference type="ARBA" id="ARBA00004418"/>
    </source>
</evidence>
<reference evidence="12 13" key="1">
    <citation type="submission" date="2020-08" db="EMBL/GenBank/DDBJ databases">
        <title>Paraeoetvoesia sp. YC-7-48 draft genome sequence.</title>
        <authorList>
            <person name="Yao L."/>
        </authorList>
    </citation>
    <scope>NUCLEOTIDE SEQUENCE [LARGE SCALE GENOMIC DNA]</scope>
    <source>
        <strain evidence="13">YC-7-48</strain>
    </source>
</reference>
<evidence type="ECO:0000256" key="7">
    <source>
        <dbReference type="ARBA" id="ARBA00022801"/>
    </source>
</evidence>
<dbReference type="PANTHER" id="PTHR33308:SF9">
    <property type="entry name" value="PEPTIDOGLYCAN HYDROLASE FLGJ"/>
    <property type="match status" value="1"/>
</dbReference>
<dbReference type="GO" id="GO:0071973">
    <property type="term" value="P:bacterial-type flagellum-dependent cell motility"/>
    <property type="evidence" value="ECO:0007669"/>
    <property type="project" value="TreeGrafter"/>
</dbReference>
<dbReference type="PANTHER" id="PTHR33308">
    <property type="entry name" value="PEPTIDOGLYCAN HYDROLASE FLGJ"/>
    <property type="match status" value="1"/>
</dbReference>
<dbReference type="Pfam" id="PF01832">
    <property type="entry name" value="Glucosaminidase"/>
    <property type="match status" value="1"/>
</dbReference>
<comment type="caution">
    <text evidence="12">The sequence shown here is derived from an EMBL/GenBank/DDBJ whole genome shotgun (WGS) entry which is preliminary data.</text>
</comment>
<dbReference type="GO" id="GO:0042597">
    <property type="term" value="C:periplasmic space"/>
    <property type="evidence" value="ECO:0007669"/>
    <property type="project" value="UniProtKB-SubCell"/>
</dbReference>
<evidence type="ECO:0000256" key="5">
    <source>
        <dbReference type="ARBA" id="ARBA00013433"/>
    </source>
</evidence>
<accession>A0A842HJM0</accession>
<name>A0A842HJM0_9BURK</name>
<keyword evidence="9" id="KW-0961">Cell wall biogenesis/degradation</keyword>
<keyword evidence="13" id="KW-1185">Reference proteome</keyword>
<dbReference type="GO" id="GO:0044780">
    <property type="term" value="P:bacterial-type flagellum assembly"/>
    <property type="evidence" value="ECO:0007669"/>
    <property type="project" value="InterPro"/>
</dbReference>
<keyword evidence="6" id="KW-0574">Periplasm</keyword>
<dbReference type="Gene3D" id="2.10.70.40">
    <property type="entry name" value="peptidoglycan hydrolase"/>
    <property type="match status" value="1"/>
</dbReference>
<dbReference type="FunFam" id="2.10.70.40:FF:000001">
    <property type="entry name" value="Flagellar assembly peptidoglycan hydrolase FlgJ"/>
    <property type="match status" value="1"/>
</dbReference>
<gene>
    <name evidence="12" type="primary">flgJ</name>
    <name evidence="12" type="ORF">GTU67_01090</name>
</gene>
<dbReference type="InterPro" id="IPR051056">
    <property type="entry name" value="Glycosyl_Hydrolase_73"/>
</dbReference>
<evidence type="ECO:0000256" key="10">
    <source>
        <dbReference type="ARBA" id="ARBA00030835"/>
    </source>
</evidence>
<evidence type="ECO:0000256" key="8">
    <source>
        <dbReference type="ARBA" id="ARBA00023295"/>
    </source>
</evidence>
<keyword evidence="12" id="KW-0966">Cell projection</keyword>
<dbReference type="GO" id="GO:0016798">
    <property type="term" value="F:hydrolase activity, acting on glycosyl bonds"/>
    <property type="evidence" value="ECO:0007669"/>
    <property type="project" value="UniProtKB-KW"/>
</dbReference>
<evidence type="ECO:0000256" key="1">
    <source>
        <dbReference type="ARBA" id="ARBA00002954"/>
    </source>
</evidence>
<keyword evidence="8" id="KW-0326">Glycosidase</keyword>
<protein>
    <recommendedName>
        <fullName evidence="5">Peptidoglycan hydrolase FlgJ</fullName>
    </recommendedName>
    <alternativeName>
        <fullName evidence="10">Muramidase FlgJ</fullName>
    </alternativeName>
</protein>
<organism evidence="12 13">
    <name type="scientific">Pusillimonas minor</name>
    <dbReference type="NCBI Taxonomy" id="2697024"/>
    <lineage>
        <taxon>Bacteria</taxon>
        <taxon>Pseudomonadati</taxon>
        <taxon>Pseudomonadota</taxon>
        <taxon>Betaproteobacteria</taxon>
        <taxon>Burkholderiales</taxon>
        <taxon>Alcaligenaceae</taxon>
        <taxon>Pusillimonas</taxon>
    </lineage>
</organism>
<dbReference type="Pfam" id="PF10135">
    <property type="entry name" value="Rod-binding"/>
    <property type="match status" value="1"/>
</dbReference>
<dbReference type="SMART" id="SM00047">
    <property type="entry name" value="LYZ2"/>
    <property type="match status" value="1"/>
</dbReference>
<dbReference type="NCBIfam" id="TIGR02541">
    <property type="entry name" value="flagell_FlgJ"/>
    <property type="match status" value="1"/>
</dbReference>
<comment type="similarity">
    <text evidence="3">In the N-terminal section; belongs to the FlgJ family.</text>
</comment>
<keyword evidence="7 12" id="KW-0378">Hydrolase</keyword>